<reference evidence="4" key="1">
    <citation type="submission" date="2024-01" db="EMBL/GenBank/DDBJ databases">
        <title>First draft genome sequence data of TA4-1, the type strain of Gram-positive actinobacterium Streptomyces chiangmaiensis.</title>
        <authorList>
            <person name="Yasawong M."/>
            <person name="Nantapong N."/>
        </authorList>
    </citation>
    <scope>NUCLEOTIDE SEQUENCE</scope>
    <source>
        <strain evidence="4">TA4-1</strain>
    </source>
</reference>
<dbReference type="InterPro" id="IPR016047">
    <property type="entry name" value="M23ase_b-sheet_dom"/>
</dbReference>
<sequence length="305" mass="31032">MVTAFLVALLPATQAQALPAWPSISQGASGVDTKAAQYLLRHHGYGIAADGQFGTATRSAVISFQTAHGLTADGTIGAQTWPRLVVSVSQGSTGEAVKAAQTQLNAYGAGLSVDGQFGPATNTAVRSYQSSHGLTVDGLVGPQTWQSLLGTNGADGGGGTPSGYSLPLARSAVPRSDYAAPHYGTTPAIDLIVSYIPAYAIKSGVVDHYSSTSCGIGIRLLQPDGSRFVYCHLSARSVADGVQVAAGTRIATTGDTGNSGAPHLHVEIRTSDGVAHCPQSYLLAIYDGLTPPSFGSLPTSGCTTA</sequence>
<dbReference type="Pfam" id="PF01551">
    <property type="entry name" value="Peptidase_M23"/>
    <property type="match status" value="1"/>
</dbReference>
<comment type="caution">
    <text evidence="4">The sequence shown here is derived from an EMBL/GenBank/DDBJ whole genome shotgun (WGS) entry which is preliminary data.</text>
</comment>
<dbReference type="SUPFAM" id="SSF51261">
    <property type="entry name" value="Duplicated hybrid motif"/>
    <property type="match status" value="1"/>
</dbReference>
<evidence type="ECO:0000313" key="5">
    <source>
        <dbReference type="Proteomes" id="UP001333996"/>
    </source>
</evidence>
<dbReference type="InterPro" id="IPR050570">
    <property type="entry name" value="Cell_wall_metabolism_enzyme"/>
</dbReference>
<gene>
    <name evidence="4" type="ORF">VXC91_38200</name>
</gene>
<accession>A0ABU7FUN1</accession>
<evidence type="ECO:0000259" key="2">
    <source>
        <dbReference type="Pfam" id="PF01471"/>
    </source>
</evidence>
<dbReference type="Gene3D" id="2.70.70.10">
    <property type="entry name" value="Glucose Permease (Domain IIA)"/>
    <property type="match status" value="1"/>
</dbReference>
<dbReference type="InterPro" id="IPR036365">
    <property type="entry name" value="PGBD-like_sf"/>
</dbReference>
<dbReference type="CDD" id="cd12797">
    <property type="entry name" value="M23_peptidase"/>
    <property type="match status" value="1"/>
</dbReference>
<dbReference type="InterPro" id="IPR011055">
    <property type="entry name" value="Dup_hybrid_motif"/>
</dbReference>
<dbReference type="InterPro" id="IPR036366">
    <property type="entry name" value="PGBDSf"/>
</dbReference>
<dbReference type="InterPro" id="IPR002477">
    <property type="entry name" value="Peptidoglycan-bd-like"/>
</dbReference>
<organism evidence="4 5">
    <name type="scientific">Streptomyces chiangmaiensis</name>
    <dbReference type="NCBI Taxonomy" id="766497"/>
    <lineage>
        <taxon>Bacteria</taxon>
        <taxon>Bacillati</taxon>
        <taxon>Actinomycetota</taxon>
        <taxon>Actinomycetes</taxon>
        <taxon>Kitasatosporales</taxon>
        <taxon>Streptomycetaceae</taxon>
        <taxon>Streptomyces</taxon>
    </lineage>
</organism>
<feature type="signal peptide" evidence="1">
    <location>
        <begin position="1"/>
        <end position="17"/>
    </location>
</feature>
<protein>
    <submittedName>
        <fullName evidence="4">Peptidoglycan-binding protein</fullName>
    </submittedName>
</protein>
<keyword evidence="1" id="KW-0732">Signal</keyword>
<dbReference type="Gene3D" id="1.10.101.10">
    <property type="entry name" value="PGBD-like superfamily/PGBD"/>
    <property type="match status" value="2"/>
</dbReference>
<dbReference type="EMBL" id="JAYWVC010000247">
    <property type="protein sequence ID" value="MED7827572.1"/>
    <property type="molecule type" value="Genomic_DNA"/>
</dbReference>
<dbReference type="PANTHER" id="PTHR21666">
    <property type="entry name" value="PEPTIDASE-RELATED"/>
    <property type="match status" value="1"/>
</dbReference>
<dbReference type="PANTHER" id="PTHR21666:SF294">
    <property type="entry name" value="PEPTIDASE M23"/>
    <property type="match status" value="1"/>
</dbReference>
<evidence type="ECO:0000256" key="1">
    <source>
        <dbReference type="SAM" id="SignalP"/>
    </source>
</evidence>
<proteinExistence type="predicted"/>
<feature type="domain" description="Peptidoglycan binding-like" evidence="2">
    <location>
        <begin position="30"/>
        <end position="82"/>
    </location>
</feature>
<dbReference type="RefSeq" id="WP_329511949.1">
    <property type="nucleotide sequence ID" value="NZ_BAAAYZ010000125.1"/>
</dbReference>
<name>A0ABU7FUN1_9ACTN</name>
<dbReference type="SUPFAM" id="SSF47090">
    <property type="entry name" value="PGBD-like"/>
    <property type="match status" value="2"/>
</dbReference>
<keyword evidence="5" id="KW-1185">Reference proteome</keyword>
<dbReference type="Proteomes" id="UP001333996">
    <property type="component" value="Unassembled WGS sequence"/>
</dbReference>
<dbReference type="Pfam" id="PF01471">
    <property type="entry name" value="PG_binding_1"/>
    <property type="match status" value="2"/>
</dbReference>
<evidence type="ECO:0000313" key="4">
    <source>
        <dbReference type="EMBL" id="MED7827572.1"/>
    </source>
</evidence>
<evidence type="ECO:0000259" key="3">
    <source>
        <dbReference type="Pfam" id="PF01551"/>
    </source>
</evidence>
<feature type="chain" id="PRO_5047495824" evidence="1">
    <location>
        <begin position="18"/>
        <end position="305"/>
    </location>
</feature>
<feature type="domain" description="M23ase beta-sheet core" evidence="3">
    <location>
        <begin position="196"/>
        <end position="271"/>
    </location>
</feature>
<feature type="domain" description="Peptidoglycan binding-like" evidence="2">
    <location>
        <begin position="93"/>
        <end position="148"/>
    </location>
</feature>